<evidence type="ECO:0000256" key="6">
    <source>
        <dbReference type="PIRSR" id="PIRSR604809-2"/>
    </source>
</evidence>
<dbReference type="InterPro" id="IPR036651">
    <property type="entry name" value="Gln_synt_N_sf"/>
</dbReference>
<dbReference type="eggNOG" id="COG0174">
    <property type="taxonomic scope" value="Bacteria"/>
</dbReference>
<keyword evidence="16" id="KW-1185">Reference proteome</keyword>
<gene>
    <name evidence="15" type="primary">glnA</name>
    <name evidence="15" type="ordered locus">HCH_01036</name>
</gene>
<comment type="subunit">
    <text evidence="11">Oligomer of 12 subunits arranged in the form of two hexagons.</text>
</comment>
<dbReference type="PROSITE" id="PS51986">
    <property type="entry name" value="GS_BETA_GRASP"/>
    <property type="match status" value="1"/>
</dbReference>
<feature type="binding site" evidence="6">
    <location>
        <begin position="271"/>
        <end position="273"/>
    </location>
    <ligand>
        <name>ATP</name>
        <dbReference type="ChEBI" id="CHEBI:30616"/>
    </ligand>
</feature>
<dbReference type="RefSeq" id="WP_011394993.1">
    <property type="nucleotide sequence ID" value="NC_007645.1"/>
</dbReference>
<feature type="binding site" evidence="5">
    <location>
        <begin position="264"/>
        <end position="265"/>
    </location>
    <ligand>
        <name>L-glutamate</name>
        <dbReference type="ChEBI" id="CHEBI:29985"/>
    </ligand>
</feature>
<dbReference type="NCBIfam" id="TIGR00653">
    <property type="entry name" value="GlnA"/>
    <property type="match status" value="1"/>
</dbReference>
<dbReference type="InterPro" id="IPR008147">
    <property type="entry name" value="Gln_synt_N"/>
</dbReference>
<dbReference type="Proteomes" id="UP000000238">
    <property type="component" value="Chromosome"/>
</dbReference>
<feature type="binding site" evidence="6">
    <location>
        <position position="207"/>
    </location>
    <ligand>
        <name>ATP</name>
        <dbReference type="ChEBI" id="CHEBI:30616"/>
    </ligand>
</feature>
<keyword evidence="7" id="KW-0479">Metal-binding</keyword>
<dbReference type="EMBL" id="CP000155">
    <property type="protein sequence ID" value="ABC27918.1"/>
    <property type="molecule type" value="Genomic_DNA"/>
</dbReference>
<feature type="domain" description="GS catalytic" evidence="14">
    <location>
        <begin position="104"/>
        <end position="468"/>
    </location>
</feature>
<name>Q2SN56_HAHCH</name>
<feature type="binding site" evidence="5">
    <location>
        <position position="327"/>
    </location>
    <ligand>
        <name>L-glutamate</name>
        <dbReference type="ChEBI" id="CHEBI:29985"/>
    </ligand>
</feature>
<comment type="cofactor">
    <cofactor evidence="7">
        <name>Mg(2+)</name>
        <dbReference type="ChEBI" id="CHEBI:18420"/>
    </cofactor>
    <text evidence="7">Binds 2 Mg(2+) ions per subunit.</text>
</comment>
<dbReference type="InterPro" id="IPR027303">
    <property type="entry name" value="Gln_synth_gly_rich_site"/>
</dbReference>
<evidence type="ECO:0000256" key="4">
    <source>
        <dbReference type="ARBA" id="ARBA00049436"/>
    </source>
</evidence>
<evidence type="ECO:0000256" key="5">
    <source>
        <dbReference type="PIRSR" id="PIRSR604809-1"/>
    </source>
</evidence>
<evidence type="ECO:0000256" key="3">
    <source>
        <dbReference type="ARBA" id="ARBA00021364"/>
    </source>
</evidence>
<dbReference type="InterPro" id="IPR014746">
    <property type="entry name" value="Gln_synth/guanido_kin_cat_dom"/>
</dbReference>
<feature type="domain" description="GS beta-grasp" evidence="13">
    <location>
        <begin position="12"/>
        <end position="96"/>
    </location>
</feature>
<evidence type="ECO:0000259" key="13">
    <source>
        <dbReference type="PROSITE" id="PS51986"/>
    </source>
</evidence>
<keyword evidence="8" id="KW-0597">Phosphoprotein</keyword>
<reference evidence="15 16" key="1">
    <citation type="journal article" date="2005" name="Nucleic Acids Res.">
        <title>Genomic blueprint of Hahella chejuensis, a marine microbe producing an algicidal agent.</title>
        <authorList>
            <person name="Jeong H."/>
            <person name="Yim J.H."/>
            <person name="Lee C."/>
            <person name="Choi S.-H."/>
            <person name="Park Y.K."/>
            <person name="Yoon S.H."/>
            <person name="Hur C.-G."/>
            <person name="Kang H.-Y."/>
            <person name="Kim D."/>
            <person name="Lee H.H."/>
            <person name="Park K.H."/>
            <person name="Park S.-H."/>
            <person name="Park H.-S."/>
            <person name="Lee H.K."/>
            <person name="Oh T.K."/>
            <person name="Kim J.F."/>
        </authorList>
    </citation>
    <scope>NUCLEOTIDE SEQUENCE [LARGE SCALE GENOMIC DNA]</scope>
    <source>
        <strain evidence="15 16">KCTC 2396</strain>
    </source>
</reference>
<feature type="binding site" evidence="5">
    <location>
        <position position="339"/>
    </location>
    <ligand>
        <name>L-glutamate</name>
        <dbReference type="ChEBI" id="CHEBI:29985"/>
    </ligand>
</feature>
<evidence type="ECO:0000256" key="7">
    <source>
        <dbReference type="PIRSR" id="PIRSR604809-3"/>
    </source>
</evidence>
<feature type="binding site" evidence="6">
    <location>
        <position position="339"/>
    </location>
    <ligand>
        <name>ATP</name>
        <dbReference type="ChEBI" id="CHEBI:30616"/>
    </ligand>
</feature>
<keyword evidence="11" id="KW-0963">Cytoplasm</keyword>
<evidence type="ECO:0000256" key="9">
    <source>
        <dbReference type="PROSITE-ProRule" id="PRU01330"/>
    </source>
</evidence>
<evidence type="ECO:0000256" key="10">
    <source>
        <dbReference type="RuleBase" id="RU000384"/>
    </source>
</evidence>
<dbReference type="Pfam" id="PF03951">
    <property type="entry name" value="Gln-synt_N"/>
    <property type="match status" value="1"/>
</dbReference>
<feature type="binding site" evidence="7">
    <location>
        <position position="212"/>
    </location>
    <ligand>
        <name>Mg(2+)</name>
        <dbReference type="ChEBI" id="CHEBI:18420"/>
        <label>1</label>
    </ligand>
</feature>
<dbReference type="Gene3D" id="3.10.20.70">
    <property type="entry name" value="Glutamine synthetase, N-terminal domain"/>
    <property type="match status" value="1"/>
</dbReference>
<feature type="modified residue" description="O-AMP-tyrosine" evidence="8">
    <location>
        <position position="397"/>
    </location>
</feature>
<dbReference type="SMART" id="SM01230">
    <property type="entry name" value="Gln-synt_C"/>
    <property type="match status" value="1"/>
</dbReference>
<accession>Q2SN56</accession>
<evidence type="ECO:0000256" key="11">
    <source>
        <dbReference type="RuleBase" id="RU000387"/>
    </source>
</evidence>
<feature type="binding site" evidence="6">
    <location>
        <position position="352"/>
    </location>
    <ligand>
        <name>ATP</name>
        <dbReference type="ChEBI" id="CHEBI:30616"/>
    </ligand>
</feature>
<proteinExistence type="inferred from homology"/>
<dbReference type="PROSITE" id="PS00181">
    <property type="entry name" value="GLNA_ATP"/>
    <property type="match status" value="1"/>
</dbReference>
<dbReference type="HOGENOM" id="CLU_017290_1_2_6"/>
<comment type="similarity">
    <text evidence="1 9 10">Belongs to the glutamine synthetase family.</text>
</comment>
<dbReference type="GO" id="GO:0016020">
    <property type="term" value="C:membrane"/>
    <property type="evidence" value="ECO:0007669"/>
    <property type="project" value="TreeGrafter"/>
</dbReference>
<dbReference type="GO" id="GO:0005737">
    <property type="term" value="C:cytoplasm"/>
    <property type="evidence" value="ECO:0007669"/>
    <property type="project" value="UniProtKB-SubCell"/>
</dbReference>
<dbReference type="PROSITE" id="PS00182">
    <property type="entry name" value="GLNA_ADENYLATION"/>
    <property type="match status" value="1"/>
</dbReference>
<dbReference type="KEGG" id="hch:HCH_01036"/>
<dbReference type="GO" id="GO:0019740">
    <property type="term" value="P:nitrogen utilization"/>
    <property type="evidence" value="ECO:0007669"/>
    <property type="project" value="TreeGrafter"/>
</dbReference>
<keyword evidence="6 12" id="KW-0547">Nucleotide-binding</keyword>
<dbReference type="PROSITE" id="PS00180">
    <property type="entry name" value="GLNA_1"/>
    <property type="match status" value="1"/>
</dbReference>
<dbReference type="STRING" id="349521.HCH_01036"/>
<comment type="catalytic activity">
    <reaction evidence="4 12">
        <text>L-glutamate + NH4(+) + ATP = L-glutamine + ADP + phosphate + H(+)</text>
        <dbReference type="Rhea" id="RHEA:16169"/>
        <dbReference type="ChEBI" id="CHEBI:15378"/>
        <dbReference type="ChEBI" id="CHEBI:28938"/>
        <dbReference type="ChEBI" id="CHEBI:29985"/>
        <dbReference type="ChEBI" id="CHEBI:30616"/>
        <dbReference type="ChEBI" id="CHEBI:43474"/>
        <dbReference type="ChEBI" id="CHEBI:58359"/>
        <dbReference type="ChEBI" id="CHEBI:456216"/>
        <dbReference type="EC" id="6.3.1.2"/>
    </reaction>
</comment>
<dbReference type="PANTHER" id="PTHR43407:SF2">
    <property type="entry name" value="GLUTAMINE SYNTHETASE"/>
    <property type="match status" value="1"/>
</dbReference>
<dbReference type="PANTHER" id="PTHR43407">
    <property type="entry name" value="GLUTAMINE SYNTHETASE"/>
    <property type="match status" value="1"/>
</dbReference>
<dbReference type="Pfam" id="PF00120">
    <property type="entry name" value="Gln-synt_C"/>
    <property type="match status" value="1"/>
</dbReference>
<feature type="binding site" evidence="7">
    <location>
        <position position="357"/>
    </location>
    <ligand>
        <name>Mg(2+)</name>
        <dbReference type="ChEBI" id="CHEBI:18420"/>
        <label>1</label>
    </ligand>
</feature>
<dbReference type="GO" id="GO:0004356">
    <property type="term" value="F:glutamine synthetase activity"/>
    <property type="evidence" value="ECO:0007669"/>
    <property type="project" value="UniProtKB-EC"/>
</dbReference>
<keyword evidence="6 12" id="KW-0067">ATP-binding</keyword>
<sequence length="468" mass="52052">MSEKTLNLIKEHEVKWVDMRFTDTKGKEQHVTIPASEISPEFFQEGKMFDGSSIAGWKGINESDMILLADDETAVIDPFTEETTLNLTCNIIEPTTMQGYNRDPRSIAQRAEEYLKSTGIADTVLFGPEPEFFIFDSVKWKSDINGAMYEIYSEEAAWVSGDDFEKNNVGHRPGVKGGYFPVPPVDSLHDLRGAMCAAMESMGLTIEVHHHEVGTAGQCEIGVGANTLTRKADEVQILKYCVHNVAHAYGKTATFMPKPLVGDNGSGMHCHQSLSKDGKNIFSGDGYAGLSDIALYYIGGIIKHARVLNAFTNPSTNAYKRLVPGFEAPVMLAYSARNRSASIRIPFVTNPKARRIEVRFPDPSANPYLAFAAMLMAGLDGIQNKIHPGDAMDKDLYDLPKEEAMNIPTVCSSLSQALDYAEKDFEFLTKGDVFTKDMIEAYIELKRKEVERLDMTTHPVEFEMYYSV</sequence>
<organism evidence="15 16">
    <name type="scientific">Hahella chejuensis (strain KCTC 2396)</name>
    <dbReference type="NCBI Taxonomy" id="349521"/>
    <lineage>
        <taxon>Bacteria</taxon>
        <taxon>Pseudomonadati</taxon>
        <taxon>Pseudomonadota</taxon>
        <taxon>Gammaproteobacteria</taxon>
        <taxon>Oceanospirillales</taxon>
        <taxon>Hahellaceae</taxon>
        <taxon>Hahella</taxon>
    </lineage>
</organism>
<dbReference type="InterPro" id="IPR008146">
    <property type="entry name" value="Gln_synth_cat_dom"/>
</dbReference>
<evidence type="ECO:0000256" key="1">
    <source>
        <dbReference type="ARBA" id="ARBA00009897"/>
    </source>
</evidence>
<feature type="binding site" evidence="5">
    <location>
        <position position="321"/>
    </location>
    <ligand>
        <name>L-glutamate</name>
        <dbReference type="ChEBI" id="CHEBI:29985"/>
    </ligand>
</feature>
<dbReference type="InterPro" id="IPR001637">
    <property type="entry name" value="Gln_synth_I_adenylation_site"/>
</dbReference>
<dbReference type="GO" id="GO:0005524">
    <property type="term" value="F:ATP binding"/>
    <property type="evidence" value="ECO:0007669"/>
    <property type="project" value="UniProtKB-KW"/>
</dbReference>
<keyword evidence="12 15" id="KW-0436">Ligase</keyword>
<feature type="binding site" evidence="5">
    <location>
        <position position="359"/>
    </location>
    <ligand>
        <name>L-glutamate</name>
        <dbReference type="ChEBI" id="CHEBI:29985"/>
    </ligand>
</feature>
<dbReference type="PROSITE" id="PS51987">
    <property type="entry name" value="GS_CATALYTIC"/>
    <property type="match status" value="1"/>
</dbReference>
<dbReference type="AlphaFoldDB" id="Q2SN56"/>
<evidence type="ECO:0000256" key="12">
    <source>
        <dbReference type="RuleBase" id="RU004356"/>
    </source>
</evidence>
<evidence type="ECO:0000259" key="14">
    <source>
        <dbReference type="PROSITE" id="PS51987"/>
    </source>
</evidence>
<dbReference type="EC" id="6.3.1.2" evidence="2 12"/>
<evidence type="ECO:0000256" key="2">
    <source>
        <dbReference type="ARBA" id="ARBA00012937"/>
    </source>
</evidence>
<evidence type="ECO:0000313" key="15">
    <source>
        <dbReference type="EMBL" id="ABC27918.1"/>
    </source>
</evidence>
<dbReference type="InterPro" id="IPR027302">
    <property type="entry name" value="Gln_synth_N_conserv_site"/>
</dbReference>
<feature type="binding site" evidence="7">
    <location>
        <position position="269"/>
    </location>
    <ligand>
        <name>Mg(2+)</name>
        <dbReference type="ChEBI" id="CHEBI:18420"/>
        <label>1</label>
    </ligand>
</feature>
<dbReference type="SUPFAM" id="SSF54368">
    <property type="entry name" value="Glutamine synthetase, N-terminal domain"/>
    <property type="match status" value="1"/>
</dbReference>
<dbReference type="GO" id="GO:0006542">
    <property type="term" value="P:glutamine biosynthetic process"/>
    <property type="evidence" value="ECO:0007669"/>
    <property type="project" value="InterPro"/>
</dbReference>
<dbReference type="FunFam" id="3.10.20.70:FF:000001">
    <property type="entry name" value="Glutamine synthetase"/>
    <property type="match status" value="1"/>
</dbReference>
<dbReference type="NCBIfam" id="NF007006">
    <property type="entry name" value="PRK09469.1"/>
    <property type="match status" value="1"/>
</dbReference>
<dbReference type="Gene3D" id="3.30.590.10">
    <property type="entry name" value="Glutamine synthetase/guanido kinase, catalytic domain"/>
    <property type="match status" value="1"/>
</dbReference>
<dbReference type="InterPro" id="IPR004809">
    <property type="entry name" value="Gln_synth_I"/>
</dbReference>
<feature type="binding site" evidence="7">
    <location>
        <position position="129"/>
    </location>
    <ligand>
        <name>Mg(2+)</name>
        <dbReference type="ChEBI" id="CHEBI:18420"/>
        <label>1</label>
    </ligand>
</feature>
<evidence type="ECO:0000313" key="16">
    <source>
        <dbReference type="Proteomes" id="UP000000238"/>
    </source>
</evidence>
<keyword evidence="7" id="KW-0460">Magnesium</keyword>
<protein>
    <recommendedName>
        <fullName evidence="3 12">Glutamine synthetase</fullName>
        <ecNumber evidence="2 12">6.3.1.2</ecNumber>
    </recommendedName>
</protein>
<evidence type="ECO:0000256" key="8">
    <source>
        <dbReference type="PIRSR" id="PIRSR604809-50"/>
    </source>
</evidence>
<feature type="binding site" evidence="7">
    <location>
        <position position="220"/>
    </location>
    <ligand>
        <name>Mg(2+)</name>
        <dbReference type="ChEBI" id="CHEBI:18420"/>
        <label>1</label>
    </ligand>
</feature>
<dbReference type="SUPFAM" id="SSF55931">
    <property type="entry name" value="Glutamine synthetase/guanido kinase"/>
    <property type="match status" value="1"/>
</dbReference>
<feature type="binding site" evidence="7">
    <location>
        <position position="131"/>
    </location>
    <ligand>
        <name>Mg(2+)</name>
        <dbReference type="ChEBI" id="CHEBI:18420"/>
        <label>1</label>
    </ligand>
</feature>
<comment type="subcellular location">
    <subcellularLocation>
        <location evidence="11">Cytoplasm</location>
    </subcellularLocation>
</comment>
<dbReference type="OrthoDB" id="9807095at2"/>
<dbReference type="GO" id="GO:0046872">
    <property type="term" value="F:metal ion binding"/>
    <property type="evidence" value="ECO:0007669"/>
    <property type="project" value="UniProtKB-KW"/>
</dbReference>
<dbReference type="FunFam" id="3.30.590.10:FF:000001">
    <property type="entry name" value="Glutamine synthetase"/>
    <property type="match status" value="1"/>
</dbReference>